<dbReference type="InterPro" id="IPR000825">
    <property type="entry name" value="SUF_FeS_clus_asmbl_SufBD_core"/>
</dbReference>
<comment type="similarity">
    <text evidence="1">Belongs to the iron-sulfur cluster assembly SufBD family.</text>
</comment>
<feature type="domain" description="SUF system FeS cluster assembly SufBD N-terminal" evidence="3">
    <location>
        <begin position="139"/>
        <end position="202"/>
    </location>
</feature>
<dbReference type="Pfam" id="PF19295">
    <property type="entry name" value="SufBD_N"/>
    <property type="match status" value="1"/>
</dbReference>
<feature type="domain" description="SUF system FeS cluster assembly SufBD core" evidence="2">
    <location>
        <begin position="211"/>
        <end position="452"/>
    </location>
</feature>
<accession>A0AAE3MCT2</accession>
<dbReference type="Proteomes" id="UP001207408">
    <property type="component" value="Unassembled WGS sequence"/>
</dbReference>
<dbReference type="GO" id="GO:0016226">
    <property type="term" value="P:iron-sulfur cluster assembly"/>
    <property type="evidence" value="ECO:0007669"/>
    <property type="project" value="InterPro"/>
</dbReference>
<evidence type="ECO:0000313" key="4">
    <source>
        <dbReference type="EMBL" id="MCW3805066.1"/>
    </source>
</evidence>
<dbReference type="PANTHER" id="PTHR30508">
    <property type="entry name" value="FES CLUSTER ASSEMBLY PROTEIN SUF"/>
    <property type="match status" value="1"/>
</dbReference>
<dbReference type="InterPro" id="IPR055346">
    <property type="entry name" value="Fe-S_cluster_assembly_SufBD"/>
</dbReference>
<dbReference type="NCBIfam" id="NF008773">
    <property type="entry name" value="PRK11814.1"/>
    <property type="match status" value="1"/>
</dbReference>
<dbReference type="SUPFAM" id="SSF101960">
    <property type="entry name" value="Stabilizer of iron transporter SufD"/>
    <property type="match status" value="1"/>
</dbReference>
<dbReference type="RefSeq" id="WP_301198304.1">
    <property type="nucleotide sequence ID" value="NZ_JAPDPI010000007.1"/>
</dbReference>
<protein>
    <submittedName>
        <fullName evidence="4">Fe-S cluster assembly protein SufB</fullName>
    </submittedName>
</protein>
<dbReference type="InterPro" id="IPR045595">
    <property type="entry name" value="SufBD_N"/>
</dbReference>
<name>A0AAE3MCT2_9BACT</name>
<gene>
    <name evidence="4" type="primary">sufB</name>
    <name evidence="4" type="ORF">OM074_05475</name>
</gene>
<evidence type="ECO:0000259" key="3">
    <source>
        <dbReference type="Pfam" id="PF19295"/>
    </source>
</evidence>
<dbReference type="InterPro" id="IPR010231">
    <property type="entry name" value="SUF_FeS_clus_asmbl_SufB"/>
</dbReference>
<comment type="caution">
    <text evidence="4">The sequence shown here is derived from an EMBL/GenBank/DDBJ whole genome shotgun (WGS) entry which is preliminary data.</text>
</comment>
<evidence type="ECO:0000313" key="5">
    <source>
        <dbReference type="Proteomes" id="UP001207408"/>
    </source>
</evidence>
<dbReference type="AlphaFoldDB" id="A0AAE3MCT2"/>
<proteinExistence type="inferred from homology"/>
<organism evidence="4 5">
    <name type="scientific">Plebeiibacterium marinum</name>
    <dbReference type="NCBI Taxonomy" id="2992111"/>
    <lineage>
        <taxon>Bacteria</taxon>
        <taxon>Pseudomonadati</taxon>
        <taxon>Bacteroidota</taxon>
        <taxon>Bacteroidia</taxon>
        <taxon>Marinilabiliales</taxon>
        <taxon>Marinilabiliaceae</taxon>
        <taxon>Plebeiibacterium</taxon>
    </lineage>
</organism>
<evidence type="ECO:0000256" key="1">
    <source>
        <dbReference type="ARBA" id="ARBA00043967"/>
    </source>
</evidence>
<dbReference type="NCBIfam" id="TIGR01980">
    <property type="entry name" value="sufB"/>
    <property type="match status" value="1"/>
</dbReference>
<evidence type="ECO:0000259" key="2">
    <source>
        <dbReference type="Pfam" id="PF01458"/>
    </source>
</evidence>
<dbReference type="Pfam" id="PF01458">
    <property type="entry name" value="SUFBD_core"/>
    <property type="match status" value="1"/>
</dbReference>
<reference evidence="4" key="1">
    <citation type="submission" date="2022-10" db="EMBL/GenBank/DDBJ databases">
        <authorList>
            <person name="Yu W.X."/>
        </authorList>
    </citation>
    <scope>NUCLEOTIDE SEQUENCE</scope>
    <source>
        <strain evidence="4">D04</strain>
    </source>
</reference>
<dbReference type="InterPro" id="IPR037284">
    <property type="entry name" value="SUF_FeS_clus_asmbl_SufBD_sf"/>
</dbReference>
<dbReference type="EMBL" id="JAPDPI010000007">
    <property type="protein sequence ID" value="MCW3805066.1"/>
    <property type="molecule type" value="Genomic_DNA"/>
</dbReference>
<dbReference type="PANTHER" id="PTHR30508:SF1">
    <property type="entry name" value="UPF0051 PROTEIN ABCI8, CHLOROPLASTIC-RELATED"/>
    <property type="match status" value="1"/>
</dbReference>
<sequence>MAENQDKILEEVTGSDYKYGFTTDIETEVIPKGLNEDVVRLISQKKNEPEWMLEYRLKAFNHWLKMEQPEWAKLNIPKIDFQDIIYYAAPKQKPQLDSMDDVDPELKATFEKLGIPLDEQKVLAGVAVDAVMDSVSVKTTFKETLAEKGIIFCSFSEAVQEYPDLIKKYMGSVVNYTDNFFAALNNAVFSDGSFVYIPKGVRCPIELSTYFRINATNTGQFERTLIVADDDSYVSYLEGCTAPQRDENQLHAAIVEIVTMERAEVKYSTVQNWYPGDKEGKGGIYNFVTKRALCKGDYSKVMWTQVETGSAITWKYPSCVLMGDHSVGEFYSVAVTNNYQQADTGTKMIHLGKNTRSLIVSKGVSAGKSQNSYRGLVRVNKKAENARNFSQCDSLLMGDQCGAHTFPYLEINNNTAKVEHEATTSKIGEDQIFYCNTRGLSTEDAVGLIVNGYVKEVINQLPMEFAVEAQKLLQISLEGSVG</sequence>
<keyword evidence="5" id="KW-1185">Reference proteome</keyword>